<evidence type="ECO:0000313" key="2">
    <source>
        <dbReference type="Proteomes" id="UP000439903"/>
    </source>
</evidence>
<reference evidence="1 2" key="1">
    <citation type="journal article" date="2019" name="Environ. Microbiol.">
        <title>At the nexus of three kingdoms: the genome of the mycorrhizal fungus Gigaspora margarita provides insights into plant, endobacterial and fungal interactions.</title>
        <authorList>
            <person name="Venice F."/>
            <person name="Ghignone S."/>
            <person name="Salvioli di Fossalunga A."/>
            <person name="Amselem J."/>
            <person name="Novero M."/>
            <person name="Xianan X."/>
            <person name="Sedzielewska Toro K."/>
            <person name="Morin E."/>
            <person name="Lipzen A."/>
            <person name="Grigoriev I.V."/>
            <person name="Henrissat B."/>
            <person name="Martin F.M."/>
            <person name="Bonfante P."/>
        </authorList>
    </citation>
    <scope>NUCLEOTIDE SEQUENCE [LARGE SCALE GENOMIC DNA]</scope>
    <source>
        <strain evidence="1 2">BEG34</strain>
    </source>
</reference>
<name>A0A8H4AVV3_GIGMA</name>
<dbReference type="OrthoDB" id="2368977at2759"/>
<organism evidence="1 2">
    <name type="scientific">Gigaspora margarita</name>
    <dbReference type="NCBI Taxonomy" id="4874"/>
    <lineage>
        <taxon>Eukaryota</taxon>
        <taxon>Fungi</taxon>
        <taxon>Fungi incertae sedis</taxon>
        <taxon>Mucoromycota</taxon>
        <taxon>Glomeromycotina</taxon>
        <taxon>Glomeromycetes</taxon>
        <taxon>Diversisporales</taxon>
        <taxon>Gigasporaceae</taxon>
        <taxon>Gigaspora</taxon>
    </lineage>
</organism>
<dbReference type="Proteomes" id="UP000439903">
    <property type="component" value="Unassembled WGS sequence"/>
</dbReference>
<evidence type="ECO:0000313" key="1">
    <source>
        <dbReference type="EMBL" id="KAF0538229.1"/>
    </source>
</evidence>
<gene>
    <name evidence="1" type="ORF">F8M41_008051</name>
</gene>
<comment type="caution">
    <text evidence="1">The sequence shown here is derived from an EMBL/GenBank/DDBJ whole genome shotgun (WGS) entry which is preliminary data.</text>
</comment>
<sequence>MRANHHADHPVQIIFIDVMCIKCGKKIDKRLSGRFPCYTNEKFEYGNTEIYNYNTIYTHTGRLVTVQDPGWEKAGRIVKSVPLFGLLSSIVTDIGQAATERTEWSCCQRAYGSTGCKEEHSTRVRYICCHKVVHTNPLACKKVCASCGKTWGNTEGCTNHSQHDFVKNL</sequence>
<proteinExistence type="predicted"/>
<keyword evidence="2" id="KW-1185">Reference proteome</keyword>
<dbReference type="EMBL" id="WTPW01000184">
    <property type="protein sequence ID" value="KAF0538229.1"/>
    <property type="molecule type" value="Genomic_DNA"/>
</dbReference>
<accession>A0A8H4AVV3</accession>
<protein>
    <submittedName>
        <fullName evidence="1">Uncharacterized protein</fullName>
    </submittedName>
</protein>
<dbReference type="AlphaFoldDB" id="A0A8H4AVV3"/>